<evidence type="ECO:0000313" key="6">
    <source>
        <dbReference type="Proteomes" id="UP000007305"/>
    </source>
</evidence>
<sequence length="875" mass="98160">MLVDIVDLSSDDDEVAVTEEHSVDGKGVYAKANFFDLTIDDGILEGEHIAYEQEQGDSAQGTSFYKQEFIADDGQAEAAQCIVTLELQNLGADGGCYASQCTETLLVQQLRRNDGQNDAAHSTGTLPIQELRTDGGQHDAAQCTTSLHMQELRATDVQGDAACFTPTLQRQEHTAGNEQGDTVQYTTTQQGQESIADDTRGDFTHCTTALQWQGSHKAQCTTTLLRQEFLAAGDRMQDAALLRNSAEATTSLTSTQQGRHMRTELFNVSTATPFPRQFWKAGEKAGDYGLASQADLNNDHNRLQIHPKFLHSNATSHKWPFGAIAELLDNAIDEVSSGATFVKIDKMKHSPKGDYSLVIEDGNGFKTSTMRLGADAIVFTCTKDDRRLTRSIGLLSYTFLMRSNCNDIFVPVVDYELDALSSTFKRKMNCGEKHFLSNLFTILKWSPFSTEDELLNQFSNMECHGTKIIVFNLWLNDALEMELDFITDKEDILVSGAPEIRAGRNTVESLTQMHVANRFRYSLRVYASILYLHVPENFQIILCGRAVEPHYVVNDLIYRECIIYRPHVQVTTEVDVITTIGYLKGAPRLDIYGFSVYHKNRLILPYWPAGSCSGRRRGIAGVLEANFIRPTHDKQDFERTGLFQRLETRLKDMAKEYWTYHCHMVGYTRVMKKPPPAHYVSTIAEKGDDNLAAQSTTKTYGYNSRARVPVALQPCSNAYNTQDPMHADVGVVMDQMNYGACPSMTINVGTTLHSLRYAPQQSQSELCKRRKSSEIHWRSQKKQNTNIYSDKPESDSGTEMAEFRVVLDSSTMLKAECSELEAAGKQLASKADKLRIELDVWQRMYQGLSDKLRSYDGLQRLRCSRHCSSSSIGFI</sequence>
<keyword evidence="7" id="KW-1267">Proteomics identification</keyword>
<dbReference type="GO" id="GO:0016887">
    <property type="term" value="F:ATP hydrolysis activity"/>
    <property type="evidence" value="ECO:0007669"/>
    <property type="project" value="InterPro"/>
</dbReference>
<dbReference type="InterPro" id="IPR041006">
    <property type="entry name" value="Morc_S5"/>
</dbReference>
<evidence type="ECO:0000256" key="3">
    <source>
        <dbReference type="SAM" id="Coils"/>
    </source>
</evidence>
<feature type="coiled-coil region" evidence="3">
    <location>
        <begin position="817"/>
        <end position="851"/>
    </location>
</feature>
<dbReference type="EnsemblPlants" id="Zm00001eb382340_T001">
    <property type="protein sequence ID" value="Zm00001eb382340_P001"/>
    <property type="gene ID" value="Zm00001eb382340"/>
</dbReference>
<dbReference type="PANTHER" id="PTHR23336:SF65">
    <property type="entry name" value="PROTEIN MICRORCHIDIA 6"/>
    <property type="match status" value="1"/>
</dbReference>
<dbReference type="Gramene" id="Zm00001eb382340_T001">
    <property type="protein sequence ID" value="Zm00001eb382340_P001"/>
    <property type="gene ID" value="Zm00001eb382340"/>
</dbReference>
<proteinExistence type="evidence at protein level"/>
<feature type="domain" description="Morc S5" evidence="4">
    <location>
        <begin position="521"/>
        <end position="658"/>
    </location>
</feature>
<reference evidence="5" key="2">
    <citation type="submission" date="2019-07" db="EMBL/GenBank/DDBJ databases">
        <authorList>
            <person name="Seetharam A."/>
            <person name="Woodhouse M."/>
            <person name="Cannon E."/>
        </authorList>
    </citation>
    <scope>NUCLEOTIDE SEQUENCE [LARGE SCALE GENOMIC DNA]</scope>
    <source>
        <strain evidence="5">cv. B73</strain>
    </source>
</reference>
<dbReference type="InterPro" id="IPR045261">
    <property type="entry name" value="MORC_ATPase"/>
</dbReference>
<evidence type="ECO:0000259" key="4">
    <source>
        <dbReference type="Pfam" id="PF17942"/>
    </source>
</evidence>
<evidence type="ECO:0000313" key="5">
    <source>
        <dbReference type="EnsemblPlants" id="Zm00001eb382340_P001"/>
    </source>
</evidence>
<dbReference type="GO" id="GO:0006281">
    <property type="term" value="P:DNA repair"/>
    <property type="evidence" value="ECO:0007669"/>
    <property type="project" value="UniProtKB-KW"/>
</dbReference>
<dbReference type="PANTHER" id="PTHR23336">
    <property type="entry name" value="ZINC FINGER CW-TYPE COILED-COIL DOMAIN PROTEIN 3"/>
    <property type="match status" value="1"/>
</dbReference>
<evidence type="ECO:0000256" key="1">
    <source>
        <dbReference type="ARBA" id="ARBA00022763"/>
    </source>
</evidence>
<organism evidence="5 6">
    <name type="scientific">Zea mays</name>
    <name type="common">Maize</name>
    <dbReference type="NCBI Taxonomy" id="4577"/>
    <lineage>
        <taxon>Eukaryota</taxon>
        <taxon>Viridiplantae</taxon>
        <taxon>Streptophyta</taxon>
        <taxon>Embryophyta</taxon>
        <taxon>Tracheophyta</taxon>
        <taxon>Spermatophyta</taxon>
        <taxon>Magnoliopsida</taxon>
        <taxon>Liliopsida</taxon>
        <taxon>Poales</taxon>
        <taxon>Poaceae</taxon>
        <taxon>PACMAD clade</taxon>
        <taxon>Panicoideae</taxon>
        <taxon>Andropogonodae</taxon>
        <taxon>Andropogoneae</taxon>
        <taxon>Tripsacinae</taxon>
        <taxon>Zea</taxon>
    </lineage>
</organism>
<dbReference type="OrthoDB" id="757982at2759"/>
<dbReference type="Pfam" id="PF17942">
    <property type="entry name" value="Morc6_S5"/>
    <property type="match status" value="1"/>
</dbReference>
<evidence type="ECO:0007829" key="7">
    <source>
        <dbReference type="PeptideAtlas" id="A0A804UJ07"/>
    </source>
</evidence>
<keyword evidence="3" id="KW-0175">Coiled coil</keyword>
<dbReference type="AlphaFoldDB" id="A0A804UJ07"/>
<accession>A0A804UJ07</accession>
<evidence type="ECO:0000256" key="2">
    <source>
        <dbReference type="ARBA" id="ARBA00023204"/>
    </source>
</evidence>
<reference evidence="6" key="1">
    <citation type="journal article" date="2009" name="Science">
        <title>The B73 maize genome: complexity, diversity, and dynamics.</title>
        <authorList>
            <person name="Schnable P.S."/>
            <person name="Ware D."/>
            <person name="Fulton R.S."/>
            <person name="Stein J.C."/>
            <person name="Wei F."/>
            <person name="Pasternak S."/>
            <person name="Liang C."/>
            <person name="Zhang J."/>
            <person name="Fulton L."/>
            <person name="Graves T.A."/>
            <person name="Minx P."/>
            <person name="Reily A.D."/>
            <person name="Courtney L."/>
            <person name="Kruchowski S.S."/>
            <person name="Tomlinson C."/>
            <person name="Strong C."/>
            <person name="Delehaunty K."/>
            <person name="Fronick C."/>
            <person name="Courtney B."/>
            <person name="Rock S.M."/>
            <person name="Belter E."/>
            <person name="Du F."/>
            <person name="Kim K."/>
            <person name="Abbott R.M."/>
            <person name="Cotton M."/>
            <person name="Levy A."/>
            <person name="Marchetto P."/>
            <person name="Ochoa K."/>
            <person name="Jackson S.M."/>
            <person name="Gillam B."/>
            <person name="Chen W."/>
            <person name="Yan L."/>
            <person name="Higginbotham J."/>
            <person name="Cardenas M."/>
            <person name="Waligorski J."/>
            <person name="Applebaum E."/>
            <person name="Phelps L."/>
            <person name="Falcone J."/>
            <person name="Kanchi K."/>
            <person name="Thane T."/>
            <person name="Scimone A."/>
            <person name="Thane N."/>
            <person name="Henke J."/>
            <person name="Wang T."/>
            <person name="Ruppert J."/>
            <person name="Shah N."/>
            <person name="Rotter K."/>
            <person name="Hodges J."/>
            <person name="Ingenthron E."/>
            <person name="Cordes M."/>
            <person name="Kohlberg S."/>
            <person name="Sgro J."/>
            <person name="Delgado B."/>
            <person name="Mead K."/>
            <person name="Chinwalla A."/>
            <person name="Leonard S."/>
            <person name="Crouse K."/>
            <person name="Collura K."/>
            <person name="Kudrna D."/>
            <person name="Currie J."/>
            <person name="He R."/>
            <person name="Angelova A."/>
            <person name="Rajasekar S."/>
            <person name="Mueller T."/>
            <person name="Lomeli R."/>
            <person name="Scara G."/>
            <person name="Ko A."/>
            <person name="Delaney K."/>
            <person name="Wissotski M."/>
            <person name="Lopez G."/>
            <person name="Campos D."/>
            <person name="Braidotti M."/>
            <person name="Ashley E."/>
            <person name="Golser W."/>
            <person name="Kim H."/>
            <person name="Lee S."/>
            <person name="Lin J."/>
            <person name="Dujmic Z."/>
            <person name="Kim W."/>
            <person name="Talag J."/>
            <person name="Zuccolo A."/>
            <person name="Fan C."/>
            <person name="Sebastian A."/>
            <person name="Kramer M."/>
            <person name="Spiegel L."/>
            <person name="Nascimento L."/>
            <person name="Zutavern T."/>
            <person name="Miller B."/>
            <person name="Ambroise C."/>
            <person name="Muller S."/>
            <person name="Spooner W."/>
            <person name="Narechania A."/>
            <person name="Ren L."/>
            <person name="Wei S."/>
            <person name="Kumari S."/>
            <person name="Faga B."/>
            <person name="Levy M.J."/>
            <person name="McMahan L."/>
            <person name="Van Buren P."/>
            <person name="Vaughn M.W."/>
            <person name="Ying K."/>
            <person name="Yeh C.-T."/>
            <person name="Emrich S.J."/>
            <person name="Jia Y."/>
            <person name="Kalyanaraman A."/>
            <person name="Hsia A.-P."/>
            <person name="Barbazuk W.B."/>
            <person name="Baucom R.S."/>
            <person name="Brutnell T.P."/>
            <person name="Carpita N.C."/>
            <person name="Chaparro C."/>
            <person name="Chia J.-M."/>
            <person name="Deragon J.-M."/>
            <person name="Estill J.C."/>
            <person name="Fu Y."/>
            <person name="Jeddeloh J.A."/>
            <person name="Han Y."/>
            <person name="Lee H."/>
            <person name="Li P."/>
            <person name="Lisch D.R."/>
            <person name="Liu S."/>
            <person name="Liu Z."/>
            <person name="Nagel D.H."/>
            <person name="McCann M.C."/>
            <person name="SanMiguel P."/>
            <person name="Myers A.M."/>
            <person name="Nettleton D."/>
            <person name="Nguyen J."/>
            <person name="Penning B.W."/>
            <person name="Ponnala L."/>
            <person name="Schneider K.L."/>
            <person name="Schwartz D.C."/>
            <person name="Sharma A."/>
            <person name="Soderlund C."/>
            <person name="Springer N.M."/>
            <person name="Sun Q."/>
            <person name="Wang H."/>
            <person name="Waterman M."/>
            <person name="Westerman R."/>
            <person name="Wolfgruber T.K."/>
            <person name="Yang L."/>
            <person name="Yu Y."/>
            <person name="Zhang L."/>
            <person name="Zhou S."/>
            <person name="Zhu Q."/>
            <person name="Bennetzen J.L."/>
            <person name="Dawe R.K."/>
            <person name="Jiang J."/>
            <person name="Jiang N."/>
            <person name="Presting G.G."/>
            <person name="Wessler S.R."/>
            <person name="Aluru S."/>
            <person name="Martienssen R.A."/>
            <person name="Clifton S.W."/>
            <person name="McCombie W.R."/>
            <person name="Wing R.A."/>
            <person name="Wilson R.K."/>
        </authorList>
    </citation>
    <scope>NUCLEOTIDE SEQUENCE [LARGE SCALE GENOMIC DNA]</scope>
    <source>
        <strain evidence="6">cv. B73</strain>
    </source>
</reference>
<gene>
    <name evidence="5" type="primary">LOC103638395</name>
</gene>
<dbReference type="Proteomes" id="UP000007305">
    <property type="component" value="Chromosome 9"/>
</dbReference>
<keyword evidence="1" id="KW-0227">DNA damage</keyword>
<keyword evidence="6" id="KW-1185">Reference proteome</keyword>
<reference evidence="5" key="3">
    <citation type="submission" date="2021-05" db="UniProtKB">
        <authorList>
            <consortium name="EnsemblPlants"/>
        </authorList>
    </citation>
    <scope>IDENTIFICATION</scope>
    <source>
        <strain evidence="5">cv. B73</strain>
    </source>
</reference>
<protein>
    <recommendedName>
        <fullName evidence="4">Morc S5 domain-containing protein</fullName>
    </recommendedName>
</protein>
<name>A0A804UJ07_MAIZE</name>
<keyword evidence="2" id="KW-0234">DNA repair</keyword>